<dbReference type="Proteomes" id="UP001488838">
    <property type="component" value="Unassembled WGS sequence"/>
</dbReference>
<dbReference type="AlphaFoldDB" id="A0AAW0HJ99"/>
<keyword evidence="3" id="KW-1185">Reference proteome</keyword>
<feature type="region of interest" description="Disordered" evidence="1">
    <location>
        <begin position="23"/>
        <end position="43"/>
    </location>
</feature>
<feature type="region of interest" description="Disordered" evidence="1">
    <location>
        <begin position="60"/>
        <end position="100"/>
    </location>
</feature>
<organism evidence="2 3">
    <name type="scientific">Myodes glareolus</name>
    <name type="common">Bank vole</name>
    <name type="synonym">Clethrionomys glareolus</name>
    <dbReference type="NCBI Taxonomy" id="447135"/>
    <lineage>
        <taxon>Eukaryota</taxon>
        <taxon>Metazoa</taxon>
        <taxon>Chordata</taxon>
        <taxon>Craniata</taxon>
        <taxon>Vertebrata</taxon>
        <taxon>Euteleostomi</taxon>
        <taxon>Mammalia</taxon>
        <taxon>Eutheria</taxon>
        <taxon>Euarchontoglires</taxon>
        <taxon>Glires</taxon>
        <taxon>Rodentia</taxon>
        <taxon>Myomorpha</taxon>
        <taxon>Muroidea</taxon>
        <taxon>Cricetidae</taxon>
        <taxon>Arvicolinae</taxon>
        <taxon>Myodes</taxon>
    </lineage>
</organism>
<name>A0AAW0HJ99_MYOGA</name>
<evidence type="ECO:0000313" key="2">
    <source>
        <dbReference type="EMBL" id="KAK7801496.1"/>
    </source>
</evidence>
<evidence type="ECO:0000256" key="1">
    <source>
        <dbReference type="SAM" id="MobiDB-lite"/>
    </source>
</evidence>
<gene>
    <name evidence="2" type="ORF">U0070_010540</name>
</gene>
<comment type="caution">
    <text evidence="2">The sequence shown here is derived from an EMBL/GenBank/DDBJ whole genome shotgun (WGS) entry which is preliminary data.</text>
</comment>
<dbReference type="EMBL" id="JBBHLL010000499">
    <property type="protein sequence ID" value="KAK7801496.1"/>
    <property type="molecule type" value="Genomic_DNA"/>
</dbReference>
<evidence type="ECO:0000313" key="3">
    <source>
        <dbReference type="Proteomes" id="UP001488838"/>
    </source>
</evidence>
<accession>A0AAW0HJ99</accession>
<sequence length="100" mass="10014">MGDPSKQDILAIFKRLRSVPTNKVTAQAGSGPRGSLDPGVATAMGGAARPVTRRTVGLAAAAPQPSPARGGKGGHTPGAWQRSTGSSENLAMGPRGLGRT</sequence>
<protein>
    <submittedName>
        <fullName evidence="2">Uncharacterized protein</fullName>
    </submittedName>
</protein>
<reference evidence="2 3" key="1">
    <citation type="journal article" date="2023" name="bioRxiv">
        <title>Conserved and derived expression patterns and positive selection on dental genes reveal complex evolutionary context of ever-growing rodent molars.</title>
        <authorList>
            <person name="Calamari Z.T."/>
            <person name="Song A."/>
            <person name="Cohen E."/>
            <person name="Akter M."/>
            <person name="Roy R.D."/>
            <person name="Hallikas O."/>
            <person name="Christensen M.M."/>
            <person name="Li P."/>
            <person name="Marangoni P."/>
            <person name="Jernvall J."/>
            <person name="Klein O.D."/>
        </authorList>
    </citation>
    <scope>NUCLEOTIDE SEQUENCE [LARGE SCALE GENOMIC DNA]</scope>
    <source>
        <strain evidence="2">V071</strain>
    </source>
</reference>
<proteinExistence type="predicted"/>